<evidence type="ECO:0000313" key="3">
    <source>
        <dbReference type="EMBL" id="KAL0002466.1"/>
    </source>
</evidence>
<dbReference type="AlphaFoldDB" id="A0AAW2D1C2"/>
<feature type="signal peptide" evidence="2">
    <location>
        <begin position="1"/>
        <end position="18"/>
    </location>
</feature>
<evidence type="ECO:0000256" key="1">
    <source>
        <dbReference type="SAM" id="MobiDB-lite"/>
    </source>
</evidence>
<dbReference type="Proteomes" id="UP001459277">
    <property type="component" value="Unassembled WGS sequence"/>
</dbReference>
<evidence type="ECO:0000256" key="2">
    <source>
        <dbReference type="SAM" id="SignalP"/>
    </source>
</evidence>
<keyword evidence="4" id="KW-1185">Reference proteome</keyword>
<protein>
    <submittedName>
        <fullName evidence="3">Uncharacterized protein</fullName>
    </submittedName>
</protein>
<accession>A0AAW2D1C2</accession>
<comment type="caution">
    <text evidence="3">The sequence shown here is derived from an EMBL/GenBank/DDBJ whole genome shotgun (WGS) entry which is preliminary data.</text>
</comment>
<feature type="compositionally biased region" description="Basic and acidic residues" evidence="1">
    <location>
        <begin position="118"/>
        <end position="133"/>
    </location>
</feature>
<feature type="chain" id="PRO_5043800128" evidence="2">
    <location>
        <begin position="19"/>
        <end position="195"/>
    </location>
</feature>
<feature type="compositionally biased region" description="Polar residues" evidence="1">
    <location>
        <begin position="104"/>
        <end position="117"/>
    </location>
</feature>
<evidence type="ECO:0000313" key="4">
    <source>
        <dbReference type="Proteomes" id="UP001459277"/>
    </source>
</evidence>
<dbReference type="EMBL" id="JAZDWU010000005">
    <property type="protein sequence ID" value="KAL0002466.1"/>
    <property type="molecule type" value="Genomic_DNA"/>
</dbReference>
<name>A0AAW2D1C2_9ROSI</name>
<keyword evidence="2" id="KW-0732">Signal</keyword>
<reference evidence="3 4" key="1">
    <citation type="submission" date="2024-01" db="EMBL/GenBank/DDBJ databases">
        <title>A telomere-to-telomere, gap-free genome of sweet tea (Lithocarpus litseifolius).</title>
        <authorList>
            <person name="Zhou J."/>
        </authorList>
    </citation>
    <scope>NUCLEOTIDE SEQUENCE [LARGE SCALE GENOMIC DNA]</scope>
    <source>
        <strain evidence="3">Zhou-2022a</strain>
        <tissue evidence="3">Leaf</tissue>
    </source>
</reference>
<organism evidence="3 4">
    <name type="scientific">Lithocarpus litseifolius</name>
    <dbReference type="NCBI Taxonomy" id="425828"/>
    <lineage>
        <taxon>Eukaryota</taxon>
        <taxon>Viridiplantae</taxon>
        <taxon>Streptophyta</taxon>
        <taxon>Embryophyta</taxon>
        <taxon>Tracheophyta</taxon>
        <taxon>Spermatophyta</taxon>
        <taxon>Magnoliopsida</taxon>
        <taxon>eudicotyledons</taxon>
        <taxon>Gunneridae</taxon>
        <taxon>Pentapetalae</taxon>
        <taxon>rosids</taxon>
        <taxon>fabids</taxon>
        <taxon>Fagales</taxon>
        <taxon>Fagaceae</taxon>
        <taxon>Lithocarpus</taxon>
    </lineage>
</organism>
<proteinExistence type="predicted"/>
<feature type="region of interest" description="Disordered" evidence="1">
    <location>
        <begin position="104"/>
        <end position="168"/>
    </location>
</feature>
<gene>
    <name evidence="3" type="ORF">SO802_016247</name>
</gene>
<sequence length="195" mass="21260">MRCALIKFLGLLVSHILRRDVNPTTEGFTRERAGIFPLLALSLVPKCVIKAKDPRLHQISVAVPGFLFPEGTPIPEGAFITQPISQSDIVAQTIPEGIPKATFPLQQTSGEATSSRPINKEGDEEKEKGKEIVDVSDSDDSFEAFNQPSLPELSTGNLGQISPPQSNHFEEAISFSDEMGIQHKPRSSLLDLIES</sequence>
<feature type="compositionally biased region" description="Polar residues" evidence="1">
    <location>
        <begin position="144"/>
        <end position="167"/>
    </location>
</feature>